<evidence type="ECO:0000313" key="3">
    <source>
        <dbReference type="Proteomes" id="UP001197609"/>
    </source>
</evidence>
<dbReference type="Gene3D" id="1.10.10.60">
    <property type="entry name" value="Homeodomain-like"/>
    <property type="match status" value="1"/>
</dbReference>
<comment type="caution">
    <text evidence="2">The sequence shown here is derived from an EMBL/GenBank/DDBJ whole genome shotgun (WGS) entry which is preliminary data.</text>
</comment>
<dbReference type="InterPro" id="IPR009057">
    <property type="entry name" value="Homeodomain-like_sf"/>
</dbReference>
<dbReference type="InterPro" id="IPR002197">
    <property type="entry name" value="HTH_Fis"/>
</dbReference>
<protein>
    <submittedName>
        <fullName evidence="2">GAF domain-containing protein</fullName>
    </submittedName>
</protein>
<dbReference type="EMBL" id="JAIOIU010000138">
    <property type="protein sequence ID" value="MBZ0160668.1"/>
    <property type="molecule type" value="Genomic_DNA"/>
</dbReference>
<dbReference type="SUPFAM" id="SSF55781">
    <property type="entry name" value="GAF domain-like"/>
    <property type="match status" value="1"/>
</dbReference>
<organism evidence="2 3">
    <name type="scientific">Candidatus Methylomirabilis tolerans</name>
    <dbReference type="NCBI Taxonomy" id="3123416"/>
    <lineage>
        <taxon>Bacteria</taxon>
        <taxon>Candidatus Methylomirabilota</taxon>
        <taxon>Candidatus Methylomirabilia</taxon>
        <taxon>Candidatus Methylomirabilales</taxon>
        <taxon>Candidatus Methylomirabilaceae</taxon>
        <taxon>Candidatus Methylomirabilis</taxon>
    </lineage>
</organism>
<dbReference type="InterPro" id="IPR029016">
    <property type="entry name" value="GAF-like_dom_sf"/>
</dbReference>
<proteinExistence type="predicted"/>
<dbReference type="Pfam" id="PF02954">
    <property type="entry name" value="HTH_8"/>
    <property type="match status" value="1"/>
</dbReference>
<gene>
    <name evidence="2" type="ORF">K8G79_11120</name>
</gene>
<sequence>MEMLSEKARLDHRIIGFSALYEVTKILSEQTDLVQGLTAILRVLSAFMGMTKGAVCFYDPTRRELRIKAAFGLTGEERRRNRYRVGEGITGKVMKLGLPMVVPDIGKEPHFLNKTRARQPLDLQGITFICVPIRIRGEVLGVLSVERPSHDMRASAEDDLRVLTIVASLIGHAVRLREEQARNLHALDDWKGLRELERELVMRALQEAGGIQVKAAARLGITPRQFAYKMKQYRIIKEFRIKD</sequence>
<dbReference type="InterPro" id="IPR003018">
    <property type="entry name" value="GAF"/>
</dbReference>
<dbReference type="GO" id="GO:0043565">
    <property type="term" value="F:sequence-specific DNA binding"/>
    <property type="evidence" value="ECO:0007669"/>
    <property type="project" value="InterPro"/>
</dbReference>
<dbReference type="Pfam" id="PF01590">
    <property type="entry name" value="GAF"/>
    <property type="match status" value="1"/>
</dbReference>
<dbReference type="PRINTS" id="PR01590">
    <property type="entry name" value="HTHFIS"/>
</dbReference>
<dbReference type="AlphaFoldDB" id="A0AAJ1AIY7"/>
<name>A0AAJ1AIY7_9BACT</name>
<dbReference type="SMART" id="SM00065">
    <property type="entry name" value="GAF"/>
    <property type="match status" value="1"/>
</dbReference>
<dbReference type="Gene3D" id="3.30.450.40">
    <property type="match status" value="1"/>
</dbReference>
<accession>A0AAJ1AIY7</accession>
<reference evidence="2 3" key="1">
    <citation type="journal article" date="2021" name="bioRxiv">
        <title>Unraveling nitrogen, sulfur and carbon metabolic pathways and microbial community transcriptional responses to substrate deprivation and toxicity stresses in a bioreactor mimicking anoxic brackish coastal sediment conditions.</title>
        <authorList>
            <person name="Martins P.D."/>
            <person name="Echeveste M.J."/>
            <person name="Arshad A."/>
            <person name="Kurth J."/>
            <person name="Ouboter H."/>
            <person name="Jetten M.S.M."/>
            <person name="Welte C.U."/>
        </authorList>
    </citation>
    <scope>NUCLEOTIDE SEQUENCE [LARGE SCALE GENOMIC DNA]</scope>
    <source>
        <strain evidence="2">MAG_38</strain>
    </source>
</reference>
<evidence type="ECO:0000313" key="2">
    <source>
        <dbReference type="EMBL" id="MBZ0160668.1"/>
    </source>
</evidence>
<evidence type="ECO:0000259" key="1">
    <source>
        <dbReference type="SMART" id="SM00065"/>
    </source>
</evidence>
<dbReference type="SUPFAM" id="SSF46689">
    <property type="entry name" value="Homeodomain-like"/>
    <property type="match status" value="1"/>
</dbReference>
<feature type="domain" description="GAF" evidence="1">
    <location>
        <begin position="32"/>
        <end position="184"/>
    </location>
</feature>
<dbReference type="Proteomes" id="UP001197609">
    <property type="component" value="Unassembled WGS sequence"/>
</dbReference>